<sequence>MSRAIHFPVPCPVQLGTLTDDSLEAQLLEYATQGNYVKVKKILKKDNRVEEICGSCSSETMASFVPMLSVITAPKRKAASSPPAEVAVSKM</sequence>
<gene>
    <name evidence="1" type="ORF">H671_7g18248</name>
</gene>
<evidence type="ECO:0000313" key="2">
    <source>
        <dbReference type="Proteomes" id="UP000030759"/>
    </source>
</evidence>
<proteinExistence type="predicted"/>
<name>A0A061HY84_CRIGR</name>
<dbReference type="Proteomes" id="UP000030759">
    <property type="component" value="Unassembled WGS sequence"/>
</dbReference>
<dbReference type="AlphaFoldDB" id="A0A061HY84"/>
<accession>A0A061HY84</accession>
<dbReference type="EMBL" id="KE682070">
    <property type="protein sequence ID" value="ERE68018.1"/>
    <property type="molecule type" value="Genomic_DNA"/>
</dbReference>
<reference evidence="2" key="1">
    <citation type="journal article" date="2013" name="Nat. Biotechnol.">
        <title>Chinese hamster genome sequenced from sorted chromosomes.</title>
        <authorList>
            <person name="Brinkrolf K."/>
            <person name="Rupp O."/>
            <person name="Laux H."/>
            <person name="Kollin F."/>
            <person name="Ernst W."/>
            <person name="Linke B."/>
            <person name="Kofler R."/>
            <person name="Romand S."/>
            <person name="Hesse F."/>
            <person name="Budach W.E."/>
            <person name="Galosy S."/>
            <person name="Muller D."/>
            <person name="Noll T."/>
            <person name="Wienberg J."/>
            <person name="Jostock T."/>
            <person name="Leonard M."/>
            <person name="Grillari J."/>
            <person name="Tauch A."/>
            <person name="Goesmann A."/>
            <person name="Helk B."/>
            <person name="Mott J.E."/>
            <person name="Puhler A."/>
            <person name="Borth N."/>
        </authorList>
    </citation>
    <scope>NUCLEOTIDE SEQUENCE [LARGE SCALE GENOMIC DNA]</scope>
    <source>
        <strain evidence="2">17A/GY</strain>
    </source>
</reference>
<protein>
    <submittedName>
        <fullName evidence="1">Testis</fullName>
    </submittedName>
</protein>
<evidence type="ECO:0000313" key="1">
    <source>
        <dbReference type="EMBL" id="ERE68018.1"/>
    </source>
</evidence>
<organism evidence="1 2">
    <name type="scientific">Cricetulus griseus</name>
    <name type="common">Chinese hamster</name>
    <name type="synonym">Cricetulus barabensis griseus</name>
    <dbReference type="NCBI Taxonomy" id="10029"/>
    <lineage>
        <taxon>Eukaryota</taxon>
        <taxon>Metazoa</taxon>
        <taxon>Chordata</taxon>
        <taxon>Craniata</taxon>
        <taxon>Vertebrata</taxon>
        <taxon>Euteleostomi</taxon>
        <taxon>Mammalia</taxon>
        <taxon>Eutheria</taxon>
        <taxon>Euarchontoglires</taxon>
        <taxon>Glires</taxon>
        <taxon>Rodentia</taxon>
        <taxon>Myomorpha</taxon>
        <taxon>Muroidea</taxon>
        <taxon>Cricetidae</taxon>
        <taxon>Cricetinae</taxon>
        <taxon>Cricetulus</taxon>
    </lineage>
</organism>